<feature type="transmembrane region" description="Helical" evidence="1">
    <location>
        <begin position="189"/>
        <end position="209"/>
    </location>
</feature>
<evidence type="ECO:0000313" key="2">
    <source>
        <dbReference type="EMBL" id="ADG80876.1"/>
    </source>
</evidence>
<feature type="transmembrane region" description="Helical" evidence="1">
    <location>
        <begin position="32"/>
        <end position="53"/>
    </location>
</feature>
<dbReference type="HOGENOM" id="CLU_089329_0_0_11"/>
<feature type="transmembrane region" description="Helical" evidence="1">
    <location>
        <begin position="73"/>
        <end position="92"/>
    </location>
</feature>
<sequence>MTRTIERRHAAPSRSGLGAAVRSELAKLSWRAPSVAVAAPLAVLIPVLINLAIAEAAARNKINGAGGMQTNNVAYWVLMFSTFILMAGAVYSTSAEFGNGTVDLVFARQPRRWLLPVAKALVFGAIAVVTSAITVAILLFGFPVLYPDIWGTVDVFSAAGVRILVGVPLHMALITLLGVGLASLVPRPGLVLTLVLLWRFGVETFVTFVQGDVGILLQRLAPFRNAELGAGQLSTITSLFGGANGSLLYFAAICVLVFFAGVYRIVGRDVSR</sequence>
<keyword evidence="3" id="KW-1185">Reference proteome</keyword>
<dbReference type="AlphaFoldDB" id="D5UZ29"/>
<keyword evidence="1" id="KW-1133">Transmembrane helix</keyword>
<geneLocation type="plasmid" evidence="2 3">
    <name>pTpau01</name>
</geneLocation>
<dbReference type="EMBL" id="CP001967">
    <property type="protein sequence ID" value="ADG80876.1"/>
    <property type="molecule type" value="Genomic_DNA"/>
</dbReference>
<gene>
    <name evidence="2" type="ordered locus">Tpau_4315</name>
</gene>
<reference evidence="2 3" key="2">
    <citation type="journal article" date="2011" name="Stand. Genomic Sci.">
        <title>Complete genome sequence of Tsukamurella paurometabola type strain (no. 33).</title>
        <authorList>
            <person name="Munk A.C."/>
            <person name="Lapidus A."/>
            <person name="Lucas S."/>
            <person name="Nolan M."/>
            <person name="Tice H."/>
            <person name="Cheng J.F."/>
            <person name="Del Rio T.G."/>
            <person name="Goodwin L."/>
            <person name="Pitluck S."/>
            <person name="Liolios K."/>
            <person name="Huntemann M."/>
            <person name="Ivanova N."/>
            <person name="Mavromatis K."/>
            <person name="Mikhailova N."/>
            <person name="Pati A."/>
            <person name="Chen A."/>
            <person name="Palaniappan K."/>
            <person name="Tapia R."/>
            <person name="Han C."/>
            <person name="Land M."/>
            <person name="Hauser L."/>
            <person name="Chang Y.J."/>
            <person name="Jeffries C.D."/>
            <person name="Brettin T."/>
            <person name="Yasawong M."/>
            <person name="Brambilla E.M."/>
            <person name="Rohde M."/>
            <person name="Sikorski J."/>
            <person name="Goker M."/>
            <person name="Detter J.C."/>
            <person name="Woyke T."/>
            <person name="Bristow J."/>
            <person name="Eisen J.A."/>
            <person name="Markowitz V."/>
            <person name="Hugenholtz P."/>
            <person name="Kyrpides N.C."/>
            <person name="Klenk H.P."/>
        </authorList>
    </citation>
    <scope>NUCLEOTIDE SEQUENCE [LARGE SCALE GENOMIC DNA]</scope>
    <source>
        <strain evidence="3">ATCC 8368 / DSM 20162 / CCUG 35730 / CIP 100753 / JCM 10117 / KCTC 9821 / NBRC 16120 / NCIMB 702349 / NCTC 13040</strain>
        <plasmid evidence="2">pTpau01</plasmid>
    </source>
</reference>
<dbReference type="RefSeq" id="WP_013128856.1">
    <property type="nucleotide sequence ID" value="NC_014159.1"/>
</dbReference>
<name>D5UZ29_TSUPD</name>
<evidence type="ECO:0008006" key="4">
    <source>
        <dbReference type="Google" id="ProtNLM"/>
    </source>
</evidence>
<feature type="transmembrane region" description="Helical" evidence="1">
    <location>
        <begin position="113"/>
        <end position="140"/>
    </location>
</feature>
<dbReference type="KEGG" id="tpr:Tpau_4315"/>
<keyword evidence="1" id="KW-0472">Membrane</keyword>
<dbReference type="eggNOG" id="ENOG5031YUX">
    <property type="taxonomic scope" value="Bacteria"/>
</dbReference>
<keyword evidence="1" id="KW-0812">Transmembrane</keyword>
<evidence type="ECO:0000256" key="1">
    <source>
        <dbReference type="SAM" id="Phobius"/>
    </source>
</evidence>
<proteinExistence type="predicted"/>
<feature type="transmembrane region" description="Helical" evidence="1">
    <location>
        <begin position="160"/>
        <end position="182"/>
    </location>
</feature>
<keyword evidence="2" id="KW-0614">Plasmid</keyword>
<feature type="transmembrane region" description="Helical" evidence="1">
    <location>
        <begin position="247"/>
        <end position="266"/>
    </location>
</feature>
<protein>
    <recommendedName>
        <fullName evidence="4">ABC-type transport system involved in multi-copper enzyme maturation, permease component</fullName>
    </recommendedName>
</protein>
<accession>D5UZ29</accession>
<reference evidence="3" key="1">
    <citation type="submission" date="2010-03" db="EMBL/GenBank/DDBJ databases">
        <title>The complete plasmid of Tsukamurella paurometabola DSM 20162.</title>
        <authorList>
            <consortium name="US DOE Joint Genome Institute (JGI-PGF)"/>
            <person name="Lucas S."/>
            <person name="Copeland A."/>
            <person name="Lapidus A."/>
            <person name="Glavina del Rio T."/>
            <person name="Dalin E."/>
            <person name="Tice H."/>
            <person name="Bruce D."/>
            <person name="Goodwin L."/>
            <person name="Pitluck S."/>
            <person name="Kyrpides N."/>
            <person name="Mavromatis K."/>
            <person name="Ivanova N."/>
            <person name="Mikhailova N."/>
            <person name="Munk A.C."/>
            <person name="Brettin T."/>
            <person name="Detter J.C."/>
            <person name="Tapia R."/>
            <person name="Han C."/>
            <person name="Larimer F."/>
            <person name="Land M."/>
            <person name="Hauser L."/>
            <person name="Markowitz V."/>
            <person name="Cheng J.-F."/>
            <person name="Hugenholtz P."/>
            <person name="Woyke T."/>
            <person name="Wu D."/>
            <person name="Jando M."/>
            <person name="Brambilla E."/>
            <person name="Klenk H.-P."/>
            <person name="Eisen J.A."/>
        </authorList>
    </citation>
    <scope>NUCLEOTIDE SEQUENCE [LARGE SCALE GENOMIC DNA]</scope>
    <source>
        <strain evidence="3">ATCC 8368 / DSM 20162 / CCUG 35730 / CIP 100753 / JCM 10117 / KCTC 9821 / NBRC 16120 / NCIMB 702349 / NCTC 13040</strain>
        <plasmid evidence="3">pTpau01</plasmid>
    </source>
</reference>
<dbReference type="Proteomes" id="UP000001213">
    <property type="component" value="Plasmid pTpau01"/>
</dbReference>
<evidence type="ECO:0000313" key="3">
    <source>
        <dbReference type="Proteomes" id="UP000001213"/>
    </source>
</evidence>
<organism evidence="2 3">
    <name type="scientific">Tsukamurella paurometabola (strain ATCC 8368 / DSM 20162 / CCUG 35730 / CIP 100753 / JCM 10117 / KCTC 9821 / NBRC 16120 / NCIMB 702349 / NCTC 13040)</name>
    <name type="common">Corynebacterium paurometabolum</name>
    <dbReference type="NCBI Taxonomy" id="521096"/>
    <lineage>
        <taxon>Bacteria</taxon>
        <taxon>Bacillati</taxon>
        <taxon>Actinomycetota</taxon>
        <taxon>Actinomycetes</taxon>
        <taxon>Mycobacteriales</taxon>
        <taxon>Tsukamurellaceae</taxon>
        <taxon>Tsukamurella</taxon>
    </lineage>
</organism>